<accession>A0ABR3C610</accession>
<evidence type="ECO:0000256" key="1">
    <source>
        <dbReference type="SAM" id="MobiDB-lite"/>
    </source>
</evidence>
<organism evidence="2 3">
    <name type="scientific">Diplodia seriata</name>
    <dbReference type="NCBI Taxonomy" id="420778"/>
    <lineage>
        <taxon>Eukaryota</taxon>
        <taxon>Fungi</taxon>
        <taxon>Dikarya</taxon>
        <taxon>Ascomycota</taxon>
        <taxon>Pezizomycotina</taxon>
        <taxon>Dothideomycetes</taxon>
        <taxon>Dothideomycetes incertae sedis</taxon>
        <taxon>Botryosphaeriales</taxon>
        <taxon>Botryosphaeriaceae</taxon>
        <taxon>Diplodia</taxon>
    </lineage>
</organism>
<feature type="region of interest" description="Disordered" evidence="1">
    <location>
        <begin position="90"/>
        <end position="110"/>
    </location>
</feature>
<comment type="caution">
    <text evidence="2">The sequence shown here is derived from an EMBL/GenBank/DDBJ whole genome shotgun (WGS) entry which is preliminary data.</text>
</comment>
<evidence type="ECO:0000313" key="2">
    <source>
        <dbReference type="EMBL" id="KAL0256073.1"/>
    </source>
</evidence>
<protein>
    <submittedName>
        <fullName evidence="2">Uncharacterized protein</fullName>
    </submittedName>
</protein>
<dbReference type="EMBL" id="JAJVCZ030000009">
    <property type="protein sequence ID" value="KAL0256073.1"/>
    <property type="molecule type" value="Genomic_DNA"/>
</dbReference>
<sequence>MTPPTEAPFDPIEEIAFFNDMCNAYKPAAPATDGQQPAANNNRLPTVAEMTRWVGLYNKMRRARLAHQAAELERIANIYEQHNMHVREPWAPSTRTSYPAFPAGSHIHRR</sequence>
<evidence type="ECO:0000313" key="3">
    <source>
        <dbReference type="Proteomes" id="UP001430584"/>
    </source>
</evidence>
<dbReference type="RefSeq" id="XP_066629102.1">
    <property type="nucleotide sequence ID" value="XM_066779873.1"/>
</dbReference>
<keyword evidence="3" id="KW-1185">Reference proteome</keyword>
<gene>
    <name evidence="2" type="ORF">SLS55_008464</name>
</gene>
<reference evidence="2 3" key="1">
    <citation type="submission" date="2024-02" db="EMBL/GenBank/DDBJ databases">
        <title>De novo assembly and annotation of 12 fungi associated with fruit tree decline syndrome in Ontario, Canada.</title>
        <authorList>
            <person name="Sulman M."/>
            <person name="Ellouze W."/>
            <person name="Ilyukhin E."/>
        </authorList>
    </citation>
    <scope>NUCLEOTIDE SEQUENCE [LARGE SCALE GENOMIC DNA]</scope>
    <source>
        <strain evidence="2 3">FDS-637</strain>
    </source>
</reference>
<name>A0ABR3C610_9PEZI</name>
<dbReference type="Proteomes" id="UP001430584">
    <property type="component" value="Unassembled WGS sequence"/>
</dbReference>
<proteinExistence type="predicted"/>
<dbReference type="GeneID" id="92012549"/>